<feature type="signal peptide" evidence="2">
    <location>
        <begin position="1"/>
        <end position="25"/>
    </location>
</feature>
<reference evidence="4" key="1">
    <citation type="submission" date="2023-07" db="EMBL/GenBank/DDBJ databases">
        <title>Genomic Encyclopedia of Type Strains, Phase IV (KMG-IV): sequencing the most valuable type-strain genomes for metagenomic binning, comparative biology and taxonomic classification.</title>
        <authorList>
            <person name="Goeker M."/>
        </authorList>
    </citation>
    <scope>NUCLEOTIDE SEQUENCE</scope>
    <source>
        <strain evidence="4">DSM 19659</strain>
    </source>
</reference>
<protein>
    <submittedName>
        <fullName evidence="4">Hydroxymethylpyrimidine transport system substrate-binding protein</fullName>
    </submittedName>
</protein>
<dbReference type="GO" id="GO:0009228">
    <property type="term" value="P:thiamine biosynthetic process"/>
    <property type="evidence" value="ECO:0007669"/>
    <property type="project" value="InterPro"/>
</dbReference>
<dbReference type="InterPro" id="IPR015168">
    <property type="entry name" value="SsuA/THI5"/>
</dbReference>
<evidence type="ECO:0000259" key="3">
    <source>
        <dbReference type="Pfam" id="PF09084"/>
    </source>
</evidence>
<dbReference type="Gene3D" id="3.40.190.10">
    <property type="entry name" value="Periplasmic binding protein-like II"/>
    <property type="match status" value="2"/>
</dbReference>
<dbReference type="SUPFAM" id="SSF53850">
    <property type="entry name" value="Periplasmic binding protein-like II"/>
    <property type="match status" value="1"/>
</dbReference>
<dbReference type="EMBL" id="JAUSTO010000003">
    <property type="protein sequence ID" value="MDQ0151883.1"/>
    <property type="molecule type" value="Genomic_DNA"/>
</dbReference>
<dbReference type="InterPro" id="IPR027939">
    <property type="entry name" value="NMT1/THI5"/>
</dbReference>
<evidence type="ECO:0000313" key="4">
    <source>
        <dbReference type="EMBL" id="MDQ0151883.1"/>
    </source>
</evidence>
<keyword evidence="5" id="KW-1185">Reference proteome</keyword>
<dbReference type="Proteomes" id="UP001241537">
    <property type="component" value="Unassembled WGS sequence"/>
</dbReference>
<feature type="region of interest" description="Disordered" evidence="1">
    <location>
        <begin position="37"/>
        <end position="61"/>
    </location>
</feature>
<dbReference type="PANTHER" id="PTHR31528:SF3">
    <property type="entry name" value="THIAMINE BIOSYNTHESIS PROTEIN HI_0357-RELATED"/>
    <property type="match status" value="1"/>
</dbReference>
<dbReference type="PANTHER" id="PTHR31528">
    <property type="entry name" value="4-AMINO-5-HYDROXYMETHYL-2-METHYLPYRIMIDINE PHOSPHATE SYNTHASE THI11-RELATED"/>
    <property type="match status" value="1"/>
</dbReference>
<organism evidence="4 5">
    <name type="scientific">Moryella indoligenes</name>
    <dbReference type="NCBI Taxonomy" id="371674"/>
    <lineage>
        <taxon>Bacteria</taxon>
        <taxon>Bacillati</taxon>
        <taxon>Bacillota</taxon>
        <taxon>Clostridia</taxon>
        <taxon>Lachnospirales</taxon>
        <taxon>Lachnospiraceae</taxon>
        <taxon>Moryella</taxon>
    </lineage>
</organism>
<keyword evidence="2" id="KW-0732">Signal</keyword>
<feature type="domain" description="SsuA/THI5-like" evidence="3">
    <location>
        <begin position="80"/>
        <end position="293"/>
    </location>
</feature>
<gene>
    <name evidence="4" type="ORF">J2S20_000565</name>
</gene>
<feature type="chain" id="PRO_5042093792" evidence="2">
    <location>
        <begin position="26"/>
        <end position="371"/>
    </location>
</feature>
<feature type="compositionally biased region" description="Polar residues" evidence="1">
    <location>
        <begin position="48"/>
        <end position="58"/>
    </location>
</feature>
<dbReference type="Pfam" id="PF09084">
    <property type="entry name" value="NMT1"/>
    <property type="match status" value="1"/>
</dbReference>
<dbReference type="AlphaFoldDB" id="A0AAE4AJJ4"/>
<name>A0AAE4AJJ4_9FIRM</name>
<evidence type="ECO:0000256" key="2">
    <source>
        <dbReference type="SAM" id="SignalP"/>
    </source>
</evidence>
<evidence type="ECO:0000256" key="1">
    <source>
        <dbReference type="SAM" id="MobiDB-lite"/>
    </source>
</evidence>
<accession>A0AAE4AJJ4</accession>
<evidence type="ECO:0000313" key="5">
    <source>
        <dbReference type="Proteomes" id="UP001241537"/>
    </source>
</evidence>
<dbReference type="RefSeq" id="WP_307253068.1">
    <property type="nucleotide sequence ID" value="NZ_JAUSTO010000003.1"/>
</dbReference>
<comment type="caution">
    <text evidence="4">The sequence shown here is derived from an EMBL/GenBank/DDBJ whole genome shotgun (WGS) entry which is preliminary data.</text>
</comment>
<proteinExistence type="predicted"/>
<dbReference type="PROSITE" id="PS51257">
    <property type="entry name" value="PROKAR_LIPOPROTEIN"/>
    <property type="match status" value="1"/>
</dbReference>
<sequence length="371" mass="40571">MKSRRSATVGVLLAGAVLMSLGFTACGSQSADHAGSAAGEMAAGTSGEAKSSGQSETSKAGAAQGELRELNLVLDWYPNAIHSFIYTAIERGYYRDEGLDVKVRFPANDNDGLALVAAGKAELSAYYQQDVIQAVANQGIGLRSIGAICQTPLNIILSLKEKNIQSPKDFVGRTVGYGGTALSEAMVQALMKDVGEDPSAVTLQNVGFELMSSMTTGAVDATIGCLVNHEVPQLEEEGFELNYFPLTDYGVPNFYELCFLTNEKLLQREPEVLRAFLRASKRGFEDFQADPEASLQILLDNQNEENFPLSPDVERKSAEILLPLMEQEDAPFLSQTEACWQQNIDWMYEQGLIERKPEPGELMVNLDYERR</sequence>